<dbReference type="Pfam" id="PF17101">
    <property type="entry name" value="Stealth_CR1"/>
    <property type="match status" value="1"/>
</dbReference>
<evidence type="ECO:0000313" key="6">
    <source>
        <dbReference type="EMBL" id="MDH2004135.1"/>
    </source>
</evidence>
<protein>
    <submittedName>
        <fullName evidence="6">Stealth family protein</fullName>
    </submittedName>
</protein>
<dbReference type="GO" id="GO:0000271">
    <property type="term" value="P:polysaccharide biosynthetic process"/>
    <property type="evidence" value="ECO:0007669"/>
    <property type="project" value="UniProtKB-KW"/>
</dbReference>
<name>A0AA43AVB5_9BURK</name>
<evidence type="ECO:0000259" key="5">
    <source>
        <dbReference type="Pfam" id="PF17101"/>
    </source>
</evidence>
<dbReference type="InterPro" id="IPR047141">
    <property type="entry name" value="Stealth"/>
</dbReference>
<dbReference type="GO" id="GO:0016772">
    <property type="term" value="F:transferase activity, transferring phosphorus-containing groups"/>
    <property type="evidence" value="ECO:0007669"/>
    <property type="project" value="InterPro"/>
</dbReference>
<organism evidence="6 7">
    <name type="scientific">Comamonas aquatica</name>
    <dbReference type="NCBI Taxonomy" id="225991"/>
    <lineage>
        <taxon>Bacteria</taxon>
        <taxon>Pseudomonadati</taxon>
        <taxon>Pseudomonadota</taxon>
        <taxon>Betaproteobacteria</taxon>
        <taxon>Burkholderiales</taxon>
        <taxon>Comamonadaceae</taxon>
        <taxon>Comamonas</taxon>
    </lineage>
</organism>
<keyword evidence="2" id="KW-0808">Transferase</keyword>
<proteinExistence type="inferred from homology"/>
<feature type="domain" description="Stealth protein CR2 conserved region 2" evidence="4">
    <location>
        <begin position="39"/>
        <end position="151"/>
    </location>
</feature>
<evidence type="ECO:0000313" key="7">
    <source>
        <dbReference type="Proteomes" id="UP001161294"/>
    </source>
</evidence>
<dbReference type="EMBL" id="JAOCJW010000001">
    <property type="protein sequence ID" value="MDH2004135.1"/>
    <property type="molecule type" value="Genomic_DNA"/>
</dbReference>
<dbReference type="RefSeq" id="WP_279851335.1">
    <property type="nucleotide sequence ID" value="NZ_CAURON010000019.1"/>
</dbReference>
<dbReference type="PANTHER" id="PTHR24045:SF0">
    <property type="entry name" value="N-ACETYLGLUCOSAMINE-1-PHOSPHOTRANSFERASE SUBUNITS ALPHA_BETA"/>
    <property type="match status" value="1"/>
</dbReference>
<feature type="domain" description="Stealth protein CR1 conserved region 1" evidence="5">
    <location>
        <begin position="3"/>
        <end position="26"/>
    </location>
</feature>
<evidence type="ECO:0000256" key="2">
    <source>
        <dbReference type="ARBA" id="ARBA00022679"/>
    </source>
</evidence>
<evidence type="ECO:0000256" key="3">
    <source>
        <dbReference type="ARBA" id="ARBA00023169"/>
    </source>
</evidence>
<evidence type="ECO:0000256" key="1">
    <source>
        <dbReference type="ARBA" id="ARBA00007583"/>
    </source>
</evidence>
<dbReference type="AlphaFoldDB" id="A0AA43AVB5"/>
<dbReference type="PANTHER" id="PTHR24045">
    <property type="match status" value="1"/>
</dbReference>
<gene>
    <name evidence="6" type="ORF">N5J23_00980</name>
</gene>
<dbReference type="InterPro" id="IPR021520">
    <property type="entry name" value="Stealth_CR2"/>
</dbReference>
<dbReference type="Proteomes" id="UP001161294">
    <property type="component" value="Unassembled WGS sequence"/>
</dbReference>
<keyword evidence="3" id="KW-0270">Exopolysaccharide synthesis</keyword>
<accession>A0AA43AVB5</accession>
<dbReference type="Pfam" id="PF11380">
    <property type="entry name" value="Stealth_CR2"/>
    <property type="match status" value="1"/>
</dbReference>
<sequence>MQHIDIVIAWVDGNDPEWKRRRSEYISDVETRDALDETRFASNDEIYFCIASILKYVPFCRNIFLVTDRQVPEFIQEFHNQGLCPIDKIRIVDHSEIFSGYEDYCPTFNSLSIESLLWRINGLSNNFIYLNDDFFFNAPAKIEDFFVEEKMVAYGHWERSTPLKSKLLIRRFAEKIFNLKQEPKHTVSQMLGADILGLNKFFKVHHYPHAMNVEVLENFFKTHPSELVKQIRHRFRSIQQINPVSLSIHLKIKKGEAVLRSDIPVAYLKNAQGVDGFLSALDSKDIKYGCVQSLDQFPKIQAVSIYFSMRNKFLDFLPKSIIKKHREN</sequence>
<comment type="similarity">
    <text evidence="1">Belongs to the stealth family.</text>
</comment>
<dbReference type="InterPro" id="IPR031358">
    <property type="entry name" value="Stealth_CR1"/>
</dbReference>
<reference evidence="6" key="1">
    <citation type="submission" date="2022-09" db="EMBL/GenBank/DDBJ databases">
        <title>Intensive care unit water sources are persistently colonized with multi-drug resistant bacteria and are the site of extensive horizontal gene transfer of antibiotic resistance genes.</title>
        <authorList>
            <person name="Diorio-Toth L."/>
        </authorList>
    </citation>
    <scope>NUCLEOTIDE SEQUENCE</scope>
    <source>
        <strain evidence="6">GD03686</strain>
    </source>
</reference>
<comment type="caution">
    <text evidence="6">The sequence shown here is derived from an EMBL/GenBank/DDBJ whole genome shotgun (WGS) entry which is preliminary data.</text>
</comment>
<evidence type="ECO:0000259" key="4">
    <source>
        <dbReference type="Pfam" id="PF11380"/>
    </source>
</evidence>